<dbReference type="GO" id="GO:0140359">
    <property type="term" value="F:ABC-type transporter activity"/>
    <property type="evidence" value="ECO:0007669"/>
    <property type="project" value="InterPro"/>
</dbReference>
<evidence type="ECO:0000259" key="8">
    <source>
        <dbReference type="PROSITE" id="PS51012"/>
    </source>
</evidence>
<evidence type="ECO:0000313" key="10">
    <source>
        <dbReference type="Proteomes" id="UP000326546"/>
    </source>
</evidence>
<protein>
    <recommendedName>
        <fullName evidence="6">Transport permease protein</fullName>
    </recommendedName>
</protein>
<keyword evidence="10" id="KW-1185">Reference proteome</keyword>
<evidence type="ECO:0000256" key="3">
    <source>
        <dbReference type="ARBA" id="ARBA00022989"/>
    </source>
</evidence>
<keyword evidence="6" id="KW-0813">Transport</keyword>
<dbReference type="InterPro" id="IPR051784">
    <property type="entry name" value="Nod_factor_ABC_transporter"/>
</dbReference>
<dbReference type="GO" id="GO:0043190">
    <property type="term" value="C:ATP-binding cassette (ABC) transporter complex"/>
    <property type="evidence" value="ECO:0007669"/>
    <property type="project" value="InterPro"/>
</dbReference>
<evidence type="ECO:0000256" key="7">
    <source>
        <dbReference type="SAM" id="MobiDB-lite"/>
    </source>
</evidence>
<dbReference type="InterPro" id="IPR013525">
    <property type="entry name" value="ABC2_TM"/>
</dbReference>
<dbReference type="PROSITE" id="PS51012">
    <property type="entry name" value="ABC_TM2"/>
    <property type="match status" value="1"/>
</dbReference>
<dbReference type="AlphaFoldDB" id="A0A5J6V1M5"/>
<gene>
    <name evidence="9" type="ORF">FY030_01100</name>
</gene>
<evidence type="ECO:0000256" key="6">
    <source>
        <dbReference type="RuleBase" id="RU361157"/>
    </source>
</evidence>
<feature type="transmembrane region" description="Helical" evidence="6">
    <location>
        <begin position="57"/>
        <end position="74"/>
    </location>
</feature>
<accession>A0A5J6V1M5</accession>
<keyword evidence="5" id="KW-0046">Antibiotic resistance</keyword>
<name>A0A5J6V1M5_9MICO</name>
<dbReference type="RefSeq" id="WP_158059903.1">
    <property type="nucleotide sequence ID" value="NZ_CP044427.1"/>
</dbReference>
<keyword evidence="3 6" id="KW-1133">Transmembrane helix</keyword>
<dbReference type="PRINTS" id="PR00164">
    <property type="entry name" value="ABC2TRNSPORT"/>
</dbReference>
<dbReference type="KEGG" id="serw:FY030_01100"/>
<feature type="region of interest" description="Disordered" evidence="7">
    <location>
        <begin position="1"/>
        <end position="36"/>
    </location>
</feature>
<evidence type="ECO:0000256" key="4">
    <source>
        <dbReference type="ARBA" id="ARBA00023136"/>
    </source>
</evidence>
<evidence type="ECO:0000313" key="9">
    <source>
        <dbReference type="EMBL" id="QFG67505.1"/>
    </source>
</evidence>
<feature type="transmembrane region" description="Helical" evidence="6">
    <location>
        <begin position="254"/>
        <end position="273"/>
    </location>
</feature>
<proteinExistence type="inferred from homology"/>
<dbReference type="EMBL" id="CP044427">
    <property type="protein sequence ID" value="QFG67505.1"/>
    <property type="molecule type" value="Genomic_DNA"/>
</dbReference>
<dbReference type="PANTHER" id="PTHR43229">
    <property type="entry name" value="NODULATION PROTEIN J"/>
    <property type="match status" value="1"/>
</dbReference>
<keyword evidence="2 6" id="KW-0812">Transmembrane</keyword>
<dbReference type="InterPro" id="IPR000412">
    <property type="entry name" value="ABC_2_transport"/>
</dbReference>
<evidence type="ECO:0000256" key="2">
    <source>
        <dbReference type="ARBA" id="ARBA00022692"/>
    </source>
</evidence>
<feature type="domain" description="ABC transmembrane type-2" evidence="8">
    <location>
        <begin position="52"/>
        <end position="276"/>
    </location>
</feature>
<dbReference type="PANTHER" id="PTHR43229:SF2">
    <property type="entry name" value="NODULATION PROTEIN J"/>
    <property type="match status" value="1"/>
</dbReference>
<keyword evidence="4 6" id="KW-0472">Membrane</keyword>
<dbReference type="InterPro" id="IPR047817">
    <property type="entry name" value="ABC2_TM_bact-type"/>
</dbReference>
<evidence type="ECO:0000256" key="5">
    <source>
        <dbReference type="ARBA" id="ARBA00023251"/>
    </source>
</evidence>
<dbReference type="PIRSF" id="PIRSF006648">
    <property type="entry name" value="DrrB"/>
    <property type="match status" value="1"/>
</dbReference>
<feature type="transmembrane region" description="Helical" evidence="6">
    <location>
        <begin position="130"/>
        <end position="156"/>
    </location>
</feature>
<feature type="transmembrane region" description="Helical" evidence="6">
    <location>
        <begin position="86"/>
        <end position="110"/>
    </location>
</feature>
<dbReference type="Pfam" id="PF01061">
    <property type="entry name" value="ABC2_membrane"/>
    <property type="match status" value="1"/>
</dbReference>
<keyword evidence="6" id="KW-1003">Cell membrane</keyword>
<organism evidence="9 10">
    <name type="scientific">Ornithinimicrobium pratense</name>
    <dbReference type="NCBI Taxonomy" id="2593973"/>
    <lineage>
        <taxon>Bacteria</taxon>
        <taxon>Bacillati</taxon>
        <taxon>Actinomycetota</taxon>
        <taxon>Actinomycetes</taxon>
        <taxon>Micrococcales</taxon>
        <taxon>Ornithinimicrobiaceae</taxon>
        <taxon>Ornithinimicrobium</taxon>
    </lineage>
</organism>
<reference evidence="9 10" key="1">
    <citation type="submission" date="2019-09" db="EMBL/GenBank/DDBJ databases">
        <title>Serinicoccus pratensis sp. nov., isolated from meadow soil.</title>
        <authorList>
            <person name="Zhang W."/>
        </authorList>
    </citation>
    <scope>NUCLEOTIDE SEQUENCE [LARGE SCALE GENOMIC DNA]</scope>
    <source>
        <strain evidence="9 10">W204</strain>
    </source>
</reference>
<dbReference type="GO" id="GO:0046677">
    <property type="term" value="P:response to antibiotic"/>
    <property type="evidence" value="ECO:0007669"/>
    <property type="project" value="UniProtKB-KW"/>
</dbReference>
<sequence>MMTVGSVHDDTAPLMTPPTTPADGQARPHRPDPPGALGSAVRQLRWDWLQQMRNPSAIFFTLALPVLFLLAFAITSPDTEAAAGYYVPTMMGLAAASGTLTNLAVTLTYLREYGQLKRILVTPLPRSSFLAGRIAAAGIVSLLTCAVLGVVGAAAYDVMPEQLWALLLALVVIVTAGSAVGVLTTTIIRSETAAAPVANAIGLPVMLASGVFFPLSNAPDWFTRVAELLPFTRSVELAVASYEGTVTGELVQQALLTGGLWTLGAIVLAVRFFSWAPRKRR</sequence>
<feature type="transmembrane region" description="Helical" evidence="6">
    <location>
        <begin position="195"/>
        <end position="215"/>
    </location>
</feature>
<comment type="subcellular location">
    <subcellularLocation>
        <location evidence="6">Cell membrane</location>
        <topology evidence="6">Multi-pass membrane protein</topology>
    </subcellularLocation>
    <subcellularLocation>
        <location evidence="1">Membrane</location>
        <topology evidence="1">Multi-pass membrane protein</topology>
    </subcellularLocation>
</comment>
<dbReference type="OrthoDB" id="9786643at2"/>
<evidence type="ECO:0000256" key="1">
    <source>
        <dbReference type="ARBA" id="ARBA00004141"/>
    </source>
</evidence>
<dbReference type="Proteomes" id="UP000326546">
    <property type="component" value="Chromosome"/>
</dbReference>
<comment type="similarity">
    <text evidence="6">Belongs to the ABC-2 integral membrane protein family.</text>
</comment>
<feature type="transmembrane region" description="Helical" evidence="6">
    <location>
        <begin position="162"/>
        <end position="183"/>
    </location>
</feature>